<organismHost>
    <name type="scientific">Phacochoerus aethiopicus</name>
    <name type="common">Warthog</name>
    <dbReference type="NCBI Taxonomy" id="85517"/>
</organismHost>
<organismHost>
    <name type="scientific">Sus scrofa</name>
    <name type="common">Pig</name>
    <dbReference type="NCBI Taxonomy" id="9823"/>
</organismHost>
<accession>A0A894KMY1</accession>
<organismHost>
    <name type="scientific">Ornithodoros moubata</name>
    <name type="common">Soft tick</name>
    <name type="synonym">Argasid tick</name>
    <dbReference type="NCBI Taxonomy" id="6938"/>
</organismHost>
<protein>
    <submittedName>
        <fullName evidence="2">PS183L</fullName>
    </submittedName>
</protein>
<organism evidence="2 3">
    <name type="scientific">African swine fever virus</name>
    <name type="common">ASFV</name>
    <dbReference type="NCBI Taxonomy" id="10497"/>
    <lineage>
        <taxon>Viruses</taxon>
        <taxon>Varidnaviria</taxon>
        <taxon>Bamfordvirae</taxon>
        <taxon>Nucleocytoviricota</taxon>
        <taxon>Pokkesviricetes</taxon>
        <taxon>Asfuvirales</taxon>
        <taxon>Asfarviridae</taxon>
        <taxon>Asfivirus</taxon>
        <taxon>Asfivirus haemorrhagiae</taxon>
    </lineage>
</organism>
<feature type="transmembrane region" description="Helical" evidence="1">
    <location>
        <begin position="28"/>
        <end position="49"/>
    </location>
</feature>
<dbReference type="Proteomes" id="UP000423628">
    <property type="component" value="Segment"/>
</dbReference>
<keyword evidence="1" id="KW-0812">Transmembrane</keyword>
<proteinExistence type="predicted"/>
<evidence type="ECO:0000313" key="2">
    <source>
        <dbReference type="EMBL" id="QRW43528.1"/>
    </source>
</evidence>
<organismHost>
    <name type="scientific">Potamochoerus larvatus</name>
    <name type="common">Bushpig</name>
    <dbReference type="NCBI Taxonomy" id="273792"/>
</organismHost>
<name>A0A894KMY1_ASF</name>
<organismHost>
    <name type="scientific">Phacochoerus africanus</name>
    <name type="common">Warthog</name>
    <dbReference type="NCBI Taxonomy" id="41426"/>
</organismHost>
<keyword evidence="1" id="KW-1133">Transmembrane helix</keyword>
<sequence>MYLFYQEFNIQSQNSLQFFQSQDIPIHFFFYLANMFMLMCFNITIWKFICIQMFKGLFYTRIKCSVVCYYLQHVCQIFKMVYIYTVFHVVDHICHILCPHPGNHKVLPLTDVSSFFYKIMQTFYSFKKGTVGLCPQDAVDDILGHVVFAVRILLYGLYFSGPPFYFVFCPVIQRVFHASDHNR</sequence>
<keyword evidence="1" id="KW-0472">Membrane</keyword>
<reference evidence="2 3" key="1">
    <citation type="submission" date="2019-08" db="EMBL/GenBank/DDBJ databases">
        <authorList>
            <person name="Ndlovu S.S."/>
        </authorList>
    </citation>
    <scope>NUCLEOTIDE SEQUENCE [LARGE SCALE GENOMIC DNA]</scope>
    <source>
        <strain evidence="2">SPEC_57</strain>
    </source>
</reference>
<dbReference type="EMBL" id="MN394630">
    <property type="protein sequence ID" value="QRW43528.1"/>
    <property type="molecule type" value="Genomic_DNA"/>
</dbReference>
<evidence type="ECO:0000313" key="3">
    <source>
        <dbReference type="Proteomes" id="UP000423628"/>
    </source>
</evidence>
<organismHost>
    <name type="scientific">Ornithodoros</name>
    <name type="common">relapsing fever ticks</name>
    <dbReference type="NCBI Taxonomy" id="6937"/>
</organismHost>
<gene>
    <name evidence="2" type="ORF">S183L</name>
</gene>
<evidence type="ECO:0000256" key="1">
    <source>
        <dbReference type="SAM" id="Phobius"/>
    </source>
</evidence>